<reference evidence="2" key="1">
    <citation type="submission" date="2023-04" db="EMBL/GenBank/DDBJ databases">
        <title>Ambrosiozyma monospora NBRC 1965.</title>
        <authorList>
            <person name="Ichikawa N."/>
            <person name="Sato H."/>
            <person name="Tonouchi N."/>
        </authorList>
    </citation>
    <scope>NUCLEOTIDE SEQUENCE</scope>
    <source>
        <strain evidence="2">NBRC 1965</strain>
    </source>
</reference>
<keyword evidence="3" id="KW-1185">Reference proteome</keyword>
<evidence type="ECO:0000256" key="1">
    <source>
        <dbReference type="SAM" id="SignalP"/>
    </source>
</evidence>
<evidence type="ECO:0000313" key="3">
    <source>
        <dbReference type="Proteomes" id="UP001165063"/>
    </source>
</evidence>
<proteinExistence type="predicted"/>
<feature type="chain" id="PRO_5040824602" evidence="1">
    <location>
        <begin position="23"/>
        <end position="347"/>
    </location>
</feature>
<dbReference type="GO" id="GO:0006508">
    <property type="term" value="P:proteolysis"/>
    <property type="evidence" value="ECO:0007669"/>
    <property type="project" value="InterPro"/>
</dbReference>
<organism evidence="2 3">
    <name type="scientific">Ambrosiozyma monospora</name>
    <name type="common">Yeast</name>
    <name type="synonym">Endomycopsis monosporus</name>
    <dbReference type="NCBI Taxonomy" id="43982"/>
    <lineage>
        <taxon>Eukaryota</taxon>
        <taxon>Fungi</taxon>
        <taxon>Dikarya</taxon>
        <taxon>Ascomycota</taxon>
        <taxon>Saccharomycotina</taxon>
        <taxon>Pichiomycetes</taxon>
        <taxon>Pichiales</taxon>
        <taxon>Pichiaceae</taxon>
        <taxon>Ambrosiozyma</taxon>
    </lineage>
</organism>
<dbReference type="InterPro" id="IPR036852">
    <property type="entry name" value="Peptidase_S8/S53_dom_sf"/>
</dbReference>
<dbReference type="Proteomes" id="UP001165063">
    <property type="component" value="Unassembled WGS sequence"/>
</dbReference>
<dbReference type="CDD" id="cd00306">
    <property type="entry name" value="Peptidases_S8_S53"/>
    <property type="match status" value="1"/>
</dbReference>
<gene>
    <name evidence="2" type="ORF">Amon01_000832600</name>
</gene>
<dbReference type="GO" id="GO:0004252">
    <property type="term" value="F:serine-type endopeptidase activity"/>
    <property type="evidence" value="ECO:0007669"/>
    <property type="project" value="InterPro"/>
</dbReference>
<evidence type="ECO:0000313" key="2">
    <source>
        <dbReference type="EMBL" id="GMG56259.1"/>
    </source>
</evidence>
<name>A0A9W6Z8S3_AMBMO</name>
<dbReference type="Gene3D" id="3.40.50.200">
    <property type="entry name" value="Peptidase S8/S53 domain"/>
    <property type="match status" value="1"/>
</dbReference>
<accession>A0A9W6Z8S3</accession>
<protein>
    <submittedName>
        <fullName evidence="2">Unnamed protein product</fullName>
    </submittedName>
</protein>
<sequence length="347" mass="37223">MKINFISRALILLGGLLSVTSAEYTASSIVNRNVSRALFTLADDGSRFKNWTFSPTPFPITEGSGKHVTVAIIGDGVNYNLIDGANVVEAIDVALNNNHFDLGDVLTADTIVASVLIGNYPDVSIQSYKIFASQNATNSDTNTLIDAIDKAICDDDVDIILVTTDQVYGGWAVSGLSQLLNELSETKPIILPMGDRAGMFQFSDGAGAEKVITVGSSGSDGVPGWPFTLDDGEQFGVYGFTPANFYENNTLVYVEVDSDCSFGDIFAAEEEDTAVFEIPEACSEADLLKNLMKTNYTQFLAVASDNKYHLFDLATEDISTMIDGGQISLAEGSDIIEKLKNGENTCT</sequence>
<feature type="signal peptide" evidence="1">
    <location>
        <begin position="1"/>
        <end position="22"/>
    </location>
</feature>
<dbReference type="SUPFAM" id="SSF52743">
    <property type="entry name" value="Subtilisin-like"/>
    <property type="match status" value="1"/>
</dbReference>
<dbReference type="AlphaFoldDB" id="A0A9W6Z8S3"/>
<comment type="caution">
    <text evidence="2">The sequence shown here is derived from an EMBL/GenBank/DDBJ whole genome shotgun (WGS) entry which is preliminary data.</text>
</comment>
<keyword evidence="1" id="KW-0732">Signal</keyword>
<dbReference type="EMBL" id="BSXU01007138">
    <property type="protein sequence ID" value="GMG56259.1"/>
    <property type="molecule type" value="Genomic_DNA"/>
</dbReference>